<sequence>MDPAQNPDYKQQWHEQVKCMQGKGMPIIETDDGWTWNSENPNVPENEKQIEFECQVQAFTKK</sequence>
<gene>
    <name evidence="1" type="ORF">SAMN04489716_8361</name>
</gene>
<keyword evidence="2" id="KW-1185">Reference proteome</keyword>
<accession>A0A1H2D6M1</accession>
<name>A0A1H2D6M1_9ACTN</name>
<dbReference type="AlphaFoldDB" id="A0A1H2D6M1"/>
<protein>
    <submittedName>
        <fullName evidence="1">Uncharacterized protein</fullName>
    </submittedName>
</protein>
<reference evidence="1 2" key="1">
    <citation type="submission" date="2016-10" db="EMBL/GenBank/DDBJ databases">
        <authorList>
            <person name="de Groot N.N."/>
        </authorList>
    </citation>
    <scope>NUCLEOTIDE SEQUENCE [LARGE SCALE GENOMIC DNA]</scope>
    <source>
        <strain evidence="1 2">DSM 43941</strain>
    </source>
</reference>
<organism evidence="1 2">
    <name type="scientific">Actinoplanes derwentensis</name>
    <dbReference type="NCBI Taxonomy" id="113562"/>
    <lineage>
        <taxon>Bacteria</taxon>
        <taxon>Bacillati</taxon>
        <taxon>Actinomycetota</taxon>
        <taxon>Actinomycetes</taxon>
        <taxon>Micromonosporales</taxon>
        <taxon>Micromonosporaceae</taxon>
        <taxon>Actinoplanes</taxon>
    </lineage>
</organism>
<evidence type="ECO:0000313" key="2">
    <source>
        <dbReference type="Proteomes" id="UP000198688"/>
    </source>
</evidence>
<proteinExistence type="predicted"/>
<evidence type="ECO:0000313" key="1">
    <source>
        <dbReference type="EMBL" id="SDT78408.1"/>
    </source>
</evidence>
<dbReference type="Proteomes" id="UP000198688">
    <property type="component" value="Chromosome I"/>
</dbReference>
<dbReference type="EMBL" id="LT629758">
    <property type="protein sequence ID" value="SDT78408.1"/>
    <property type="molecule type" value="Genomic_DNA"/>
</dbReference>